<dbReference type="CDD" id="cd00130">
    <property type="entry name" value="PAS"/>
    <property type="match status" value="3"/>
</dbReference>
<dbReference type="InterPro" id="IPR003594">
    <property type="entry name" value="HATPase_dom"/>
</dbReference>
<dbReference type="SMART" id="SM00387">
    <property type="entry name" value="HATPase_c"/>
    <property type="match status" value="1"/>
</dbReference>
<dbReference type="SUPFAM" id="SSF52172">
    <property type="entry name" value="CheY-like"/>
    <property type="match status" value="1"/>
</dbReference>
<dbReference type="SMART" id="SM00448">
    <property type="entry name" value="REC"/>
    <property type="match status" value="1"/>
</dbReference>
<dbReference type="InterPro" id="IPR013656">
    <property type="entry name" value="PAS_4"/>
</dbReference>
<evidence type="ECO:0000256" key="1">
    <source>
        <dbReference type="ARBA" id="ARBA00000085"/>
    </source>
</evidence>
<evidence type="ECO:0000256" key="3">
    <source>
        <dbReference type="ARBA" id="ARBA00022553"/>
    </source>
</evidence>
<dbReference type="InterPro" id="IPR036890">
    <property type="entry name" value="HATPase_C_sf"/>
</dbReference>
<feature type="domain" description="PAC" evidence="11">
    <location>
        <begin position="494"/>
        <end position="547"/>
    </location>
</feature>
<dbReference type="PANTHER" id="PTHR43304">
    <property type="entry name" value="PHYTOCHROME-LIKE PROTEIN CPH1"/>
    <property type="match status" value="1"/>
</dbReference>
<gene>
    <name evidence="12" type="ORF">CJP73_05895</name>
</gene>
<dbReference type="CDD" id="cd18161">
    <property type="entry name" value="REC_hyHK_blue-like"/>
    <property type="match status" value="1"/>
</dbReference>
<evidence type="ECO:0000259" key="11">
    <source>
        <dbReference type="PROSITE" id="PS50113"/>
    </source>
</evidence>
<dbReference type="Pfam" id="PF02518">
    <property type="entry name" value="HATPase_c"/>
    <property type="match status" value="1"/>
</dbReference>
<evidence type="ECO:0000313" key="13">
    <source>
        <dbReference type="Proteomes" id="UP000266206"/>
    </source>
</evidence>
<dbReference type="Pfam" id="PF13426">
    <property type="entry name" value="PAS_9"/>
    <property type="match status" value="2"/>
</dbReference>
<sequence>MHDELGFFFENHPDAMFVYDPKTLRFLAVNRTAIEVYGYSRDEFLEMTLAALRPAEDVPRLLEAIKRIDGRRVGGYIWRHLTRAGRTLLVDIVSQTIQYHGQNARLVVARNITATAQLQTFFEALPGKFLVVDAENFSIVAASDDYLKITQRKRDELKGRPLFEAFPEDPHDPSSDAGVSTLRRSLIRVIETGLTDTMGVQRYPIPVESSNGTQFEERFWSVVNSPIKGGDEHVTYIIHRVEDVTDFVKMAGSNNALSPLAQESREAQLATEILLRAQELKDTNQRLQEQEAHLRLAQRLLSLAVWNINLRSGQMYWSDNLYTLCGVSPAEIDHSVDYLINELIHPDDRARTRQLLEDYQRNPEGPMAFAHRFVRPRDQSVVHFRGLAEIQTGESGNPILTGIILDVTQEVETQLRLDAAAGMQRIADKAAKLGGWRVNLHENFVRWSEQTARIHERPETLRPSLEEAMSFYTPEYRARIQKVFSACITEGRPFDEVLQIIKAVSGERAWVRAIGEPLRNEQGDIVGAQGAFQDITDQVKIQEESSALAQRLAQTLDNMSDAFYLLDKDLIFVYLNPQAEKLLRCSRDAVVGQFLFDAFPRTKHAEIARQIDKALVEQKSMEFTHYSEQFECWFETNIYPTYDSIAVYFRDVTERREMAERLNQSQKMEAVGQLTGGVAHDFNNLLTVIMGNAELLRESLDDHPNLRIYAEMTANAAERGAELTNRLLAFARRQALEPKLTDINRLVSDMEHLLRRTLSEDIDIELVRGGGLWNAEVDPSQLESALLNMAINARDAMPEGGKLTIETANARLDDAYADTHPGVDAGQYVMISVSDTGSGMTEAVKRRVFEPFFTTKPVGKGNGLGLPMVYGFVKQSGGHIKVYSEVSEGTTIRLYFPRAFKEGQVDMEQPAPKKLQTGHEHILVVEDDDMVREHVTNLLMGMGYRVSSASSGIEALASLQARNDFDLLFTDIIMPGGMNGRQLADEALKFLPNLKVLFTSGYTENAIVHHGRLDAGVHLLGKPYRRHELATKIRKVLDET</sequence>
<reference evidence="12 13" key="1">
    <citation type="submission" date="2017-08" db="EMBL/GenBank/DDBJ databases">
        <title>Pusillimonas indicus sp. nov., a member of the family Alcaligenaceae isolated from surface seawater.</title>
        <authorList>
            <person name="Li J."/>
        </authorList>
    </citation>
    <scope>NUCLEOTIDE SEQUENCE [LARGE SCALE GENOMIC DNA]</scope>
    <source>
        <strain evidence="12 13">L52-1-41</strain>
    </source>
</reference>
<dbReference type="PANTHER" id="PTHR43304:SF1">
    <property type="entry name" value="PAC DOMAIN-CONTAINING PROTEIN"/>
    <property type="match status" value="1"/>
</dbReference>
<dbReference type="InterPro" id="IPR052162">
    <property type="entry name" value="Sensor_kinase/Photoreceptor"/>
</dbReference>
<evidence type="ECO:0000256" key="2">
    <source>
        <dbReference type="ARBA" id="ARBA00012438"/>
    </source>
</evidence>
<dbReference type="PROSITE" id="PS50110">
    <property type="entry name" value="RESPONSE_REGULATORY"/>
    <property type="match status" value="1"/>
</dbReference>
<dbReference type="NCBIfam" id="TIGR00229">
    <property type="entry name" value="sensory_box"/>
    <property type="match status" value="4"/>
</dbReference>
<comment type="catalytic activity">
    <reaction evidence="1">
        <text>ATP + protein L-histidine = ADP + protein N-phospho-L-histidine.</text>
        <dbReference type="EC" id="2.7.13.3"/>
    </reaction>
</comment>
<dbReference type="InterPro" id="IPR001789">
    <property type="entry name" value="Sig_transdc_resp-reg_receiver"/>
</dbReference>
<dbReference type="CDD" id="cd00082">
    <property type="entry name" value="HisKA"/>
    <property type="match status" value="1"/>
</dbReference>
<keyword evidence="3 6" id="KW-0597">Phosphoprotein</keyword>
<dbReference type="Pfam" id="PF08447">
    <property type="entry name" value="PAS_3"/>
    <property type="match status" value="2"/>
</dbReference>
<dbReference type="RefSeq" id="WP_119515768.1">
    <property type="nucleotide sequence ID" value="NZ_NQYH01000003.1"/>
</dbReference>
<dbReference type="Gene3D" id="1.10.287.130">
    <property type="match status" value="1"/>
</dbReference>
<dbReference type="SUPFAM" id="SSF55874">
    <property type="entry name" value="ATPase domain of HSP90 chaperone/DNA topoisomerase II/histidine kinase"/>
    <property type="match status" value="1"/>
</dbReference>
<dbReference type="SMART" id="SM00091">
    <property type="entry name" value="PAS"/>
    <property type="match status" value="4"/>
</dbReference>
<dbReference type="SMART" id="SM00388">
    <property type="entry name" value="HisKA"/>
    <property type="match status" value="1"/>
</dbReference>
<evidence type="ECO:0000256" key="5">
    <source>
        <dbReference type="ARBA" id="ARBA00022777"/>
    </source>
</evidence>
<dbReference type="InterPro" id="IPR013655">
    <property type="entry name" value="PAS_fold_3"/>
</dbReference>
<dbReference type="CDD" id="cd16919">
    <property type="entry name" value="HATPase_CckA-like"/>
    <property type="match status" value="1"/>
</dbReference>
<feature type="domain" description="PAS" evidence="10">
    <location>
        <begin position="1"/>
        <end position="68"/>
    </location>
</feature>
<dbReference type="PROSITE" id="PS50109">
    <property type="entry name" value="HIS_KIN"/>
    <property type="match status" value="1"/>
</dbReference>
<keyword evidence="5" id="KW-0418">Kinase</keyword>
<evidence type="ECO:0000313" key="12">
    <source>
        <dbReference type="EMBL" id="RIY41506.1"/>
    </source>
</evidence>
<evidence type="ECO:0000256" key="4">
    <source>
        <dbReference type="ARBA" id="ARBA00022679"/>
    </source>
</evidence>
<dbReference type="Gene3D" id="2.10.70.100">
    <property type="match status" value="1"/>
</dbReference>
<accession>A0A3A1YVE0</accession>
<dbReference type="Proteomes" id="UP000266206">
    <property type="component" value="Unassembled WGS sequence"/>
</dbReference>
<dbReference type="SUPFAM" id="SSF47384">
    <property type="entry name" value="Homodimeric domain of signal transducing histidine kinase"/>
    <property type="match status" value="1"/>
</dbReference>
<proteinExistence type="predicted"/>
<dbReference type="InterPro" id="IPR000014">
    <property type="entry name" value="PAS"/>
</dbReference>
<dbReference type="PROSITE" id="PS50113">
    <property type="entry name" value="PAC"/>
    <property type="match status" value="1"/>
</dbReference>
<dbReference type="AlphaFoldDB" id="A0A3A1YVE0"/>
<name>A0A3A1YVE0_9BURK</name>
<comment type="caution">
    <text evidence="12">The sequence shown here is derived from an EMBL/GenBank/DDBJ whole genome shotgun (WGS) entry which is preliminary data.</text>
</comment>
<protein>
    <recommendedName>
        <fullName evidence="2">histidine kinase</fullName>
        <ecNumber evidence="2">2.7.13.3</ecNumber>
    </recommendedName>
</protein>
<dbReference type="PRINTS" id="PR00344">
    <property type="entry name" value="BCTRLSENSOR"/>
</dbReference>
<dbReference type="Pfam" id="PF00512">
    <property type="entry name" value="HisKA"/>
    <property type="match status" value="1"/>
</dbReference>
<feature type="coiled-coil region" evidence="7">
    <location>
        <begin position="270"/>
        <end position="300"/>
    </location>
</feature>
<dbReference type="Pfam" id="PF00072">
    <property type="entry name" value="Response_reg"/>
    <property type="match status" value="1"/>
</dbReference>
<dbReference type="EMBL" id="NQYH01000003">
    <property type="protein sequence ID" value="RIY41506.1"/>
    <property type="molecule type" value="Genomic_DNA"/>
</dbReference>
<dbReference type="InterPro" id="IPR003661">
    <property type="entry name" value="HisK_dim/P_dom"/>
</dbReference>
<dbReference type="InterPro" id="IPR036097">
    <property type="entry name" value="HisK_dim/P_sf"/>
</dbReference>
<evidence type="ECO:0000259" key="9">
    <source>
        <dbReference type="PROSITE" id="PS50110"/>
    </source>
</evidence>
<dbReference type="InterPro" id="IPR005467">
    <property type="entry name" value="His_kinase_dom"/>
</dbReference>
<dbReference type="EC" id="2.7.13.3" evidence="2"/>
<evidence type="ECO:0000259" key="8">
    <source>
        <dbReference type="PROSITE" id="PS50109"/>
    </source>
</evidence>
<evidence type="ECO:0000259" key="10">
    <source>
        <dbReference type="PROSITE" id="PS50112"/>
    </source>
</evidence>
<dbReference type="GO" id="GO:0000155">
    <property type="term" value="F:phosphorelay sensor kinase activity"/>
    <property type="evidence" value="ECO:0007669"/>
    <property type="project" value="InterPro"/>
</dbReference>
<organism evidence="12 13">
    <name type="scientific">Neopusillimonas maritima</name>
    <dbReference type="NCBI Taxonomy" id="2026239"/>
    <lineage>
        <taxon>Bacteria</taxon>
        <taxon>Pseudomonadati</taxon>
        <taxon>Pseudomonadota</taxon>
        <taxon>Betaproteobacteria</taxon>
        <taxon>Burkholderiales</taxon>
        <taxon>Alcaligenaceae</taxon>
        <taxon>Neopusillimonas</taxon>
    </lineage>
</organism>
<dbReference type="Pfam" id="PF08448">
    <property type="entry name" value="PAS_4"/>
    <property type="match status" value="1"/>
</dbReference>
<dbReference type="Gene3D" id="3.30.565.10">
    <property type="entry name" value="Histidine kinase-like ATPase, C-terminal domain"/>
    <property type="match status" value="1"/>
</dbReference>
<dbReference type="InterPro" id="IPR035965">
    <property type="entry name" value="PAS-like_dom_sf"/>
</dbReference>
<dbReference type="InterPro" id="IPR004358">
    <property type="entry name" value="Sig_transdc_His_kin-like_C"/>
</dbReference>
<dbReference type="PROSITE" id="PS50112">
    <property type="entry name" value="PAS"/>
    <property type="match status" value="3"/>
</dbReference>
<feature type="modified residue" description="4-aspartylphosphate" evidence="6">
    <location>
        <position position="971"/>
    </location>
</feature>
<dbReference type="InterPro" id="IPR000700">
    <property type="entry name" value="PAS-assoc_C"/>
</dbReference>
<keyword evidence="4" id="KW-0808">Transferase</keyword>
<dbReference type="Gene3D" id="3.30.450.20">
    <property type="entry name" value="PAS domain"/>
    <property type="match status" value="5"/>
</dbReference>
<feature type="domain" description="Response regulatory" evidence="9">
    <location>
        <begin position="921"/>
        <end position="1037"/>
    </location>
</feature>
<dbReference type="SUPFAM" id="SSF55785">
    <property type="entry name" value="PYP-like sensor domain (PAS domain)"/>
    <property type="match status" value="5"/>
</dbReference>
<keyword evidence="7" id="KW-0175">Coiled coil</keyword>
<evidence type="ECO:0000256" key="6">
    <source>
        <dbReference type="PROSITE-ProRule" id="PRU00169"/>
    </source>
</evidence>
<feature type="domain" description="PAS" evidence="10">
    <location>
        <begin position="548"/>
        <end position="618"/>
    </location>
</feature>
<dbReference type="OrthoDB" id="9146564at2"/>
<feature type="domain" description="PAS" evidence="10">
    <location>
        <begin position="290"/>
        <end position="363"/>
    </location>
</feature>
<dbReference type="InterPro" id="IPR011006">
    <property type="entry name" value="CheY-like_superfamily"/>
</dbReference>
<feature type="domain" description="Histidine kinase" evidence="8">
    <location>
        <begin position="677"/>
        <end position="900"/>
    </location>
</feature>
<dbReference type="Gene3D" id="3.40.50.2300">
    <property type="match status" value="1"/>
</dbReference>
<evidence type="ECO:0000256" key="7">
    <source>
        <dbReference type="SAM" id="Coils"/>
    </source>
</evidence>